<evidence type="ECO:0000256" key="1">
    <source>
        <dbReference type="ARBA" id="ARBA00022729"/>
    </source>
</evidence>
<evidence type="ECO:0000313" key="6">
    <source>
        <dbReference type="EMBL" id="KXZ47971.1"/>
    </source>
</evidence>
<dbReference type="OrthoDB" id="534936at2759"/>
<evidence type="ECO:0000256" key="3">
    <source>
        <dbReference type="ARBA" id="ARBA00023157"/>
    </source>
</evidence>
<dbReference type="AlphaFoldDB" id="A0A150GDP1"/>
<dbReference type="EMBL" id="LSYV01000032">
    <property type="protein sequence ID" value="KXZ47971.1"/>
    <property type="molecule type" value="Genomic_DNA"/>
</dbReference>
<organism evidence="6 7">
    <name type="scientific">Gonium pectorale</name>
    <name type="common">Green alga</name>
    <dbReference type="NCBI Taxonomy" id="33097"/>
    <lineage>
        <taxon>Eukaryota</taxon>
        <taxon>Viridiplantae</taxon>
        <taxon>Chlorophyta</taxon>
        <taxon>core chlorophytes</taxon>
        <taxon>Chlorophyceae</taxon>
        <taxon>CS clade</taxon>
        <taxon>Chlamydomonadales</taxon>
        <taxon>Volvocaceae</taxon>
        <taxon>Gonium</taxon>
    </lineage>
</organism>
<dbReference type="InterPro" id="IPR036772">
    <property type="entry name" value="SRCR-like_dom_sf"/>
</dbReference>
<dbReference type="PROSITE" id="PS50287">
    <property type="entry name" value="SRCR_2"/>
    <property type="match status" value="2"/>
</dbReference>
<evidence type="ECO:0000256" key="2">
    <source>
        <dbReference type="ARBA" id="ARBA00022737"/>
    </source>
</evidence>
<accession>A0A150GDP1</accession>
<protein>
    <recommendedName>
        <fullName evidence="5">SRCR domain-containing protein</fullName>
    </recommendedName>
</protein>
<dbReference type="GO" id="GO:0016020">
    <property type="term" value="C:membrane"/>
    <property type="evidence" value="ECO:0007669"/>
    <property type="project" value="InterPro"/>
</dbReference>
<dbReference type="Pfam" id="PF00530">
    <property type="entry name" value="SRCR"/>
    <property type="match status" value="2"/>
</dbReference>
<keyword evidence="7" id="KW-1185">Reference proteome</keyword>
<keyword evidence="3" id="KW-1015">Disulfide bond</keyword>
<name>A0A150GDP1_GONPE</name>
<dbReference type="InterPro" id="IPR001190">
    <property type="entry name" value="SRCR"/>
</dbReference>
<dbReference type="Gene3D" id="3.10.250.10">
    <property type="entry name" value="SRCR-like domain"/>
    <property type="match status" value="2"/>
</dbReference>
<gene>
    <name evidence="6" type="ORF">GPECTOR_31g333</name>
</gene>
<dbReference type="SUPFAM" id="SSF56487">
    <property type="entry name" value="SRCR-like"/>
    <property type="match status" value="2"/>
</dbReference>
<dbReference type="Proteomes" id="UP000075714">
    <property type="component" value="Unassembled WGS sequence"/>
</dbReference>
<keyword evidence="2" id="KW-0677">Repeat</keyword>
<keyword evidence="4" id="KW-0325">Glycoprotein</keyword>
<evidence type="ECO:0000313" key="7">
    <source>
        <dbReference type="Proteomes" id="UP000075714"/>
    </source>
</evidence>
<feature type="domain" description="SRCR" evidence="5">
    <location>
        <begin position="1"/>
        <end position="107"/>
    </location>
</feature>
<dbReference type="PANTHER" id="PTHR19331">
    <property type="entry name" value="SCAVENGER RECEPTOR DOMAIN-CONTAINING"/>
    <property type="match status" value="1"/>
</dbReference>
<dbReference type="SMART" id="SM00202">
    <property type="entry name" value="SR"/>
    <property type="match status" value="2"/>
</dbReference>
<dbReference type="PANTHER" id="PTHR19331:SF465">
    <property type="entry name" value="EGG PEPTIDE SPERACT RECEPTOR"/>
    <property type="match status" value="1"/>
</dbReference>
<feature type="domain" description="SRCR" evidence="5">
    <location>
        <begin position="120"/>
        <end position="226"/>
    </location>
</feature>
<proteinExistence type="predicted"/>
<dbReference type="STRING" id="33097.A0A150GDP1"/>
<evidence type="ECO:0000259" key="5">
    <source>
        <dbReference type="PROSITE" id="PS50287"/>
    </source>
</evidence>
<reference evidence="7" key="1">
    <citation type="journal article" date="2016" name="Nat. Commun.">
        <title>The Gonium pectorale genome demonstrates co-option of cell cycle regulation during the evolution of multicellularity.</title>
        <authorList>
            <person name="Hanschen E.R."/>
            <person name="Marriage T.N."/>
            <person name="Ferris P.J."/>
            <person name="Hamaji T."/>
            <person name="Toyoda A."/>
            <person name="Fujiyama A."/>
            <person name="Neme R."/>
            <person name="Noguchi H."/>
            <person name="Minakuchi Y."/>
            <person name="Suzuki M."/>
            <person name="Kawai-Toyooka H."/>
            <person name="Smith D.R."/>
            <person name="Sparks H."/>
            <person name="Anderson J."/>
            <person name="Bakaric R."/>
            <person name="Luria V."/>
            <person name="Karger A."/>
            <person name="Kirschner M.W."/>
            <person name="Durand P.M."/>
            <person name="Michod R.E."/>
            <person name="Nozaki H."/>
            <person name="Olson B.J."/>
        </authorList>
    </citation>
    <scope>NUCLEOTIDE SEQUENCE [LARGE SCALE GENOMIC DNA]</scope>
    <source>
        <strain evidence="7">NIES-2863</strain>
    </source>
</reference>
<evidence type="ECO:0000256" key="4">
    <source>
        <dbReference type="ARBA" id="ARBA00023180"/>
    </source>
</evidence>
<comment type="caution">
    <text evidence="6">The sequence shown here is derived from an EMBL/GenBank/DDBJ whole genome shotgun (WGS) entry which is preliminary data.</text>
</comment>
<sequence length="232" mass="23801">MGRRRAARGLASADGNTWGSACFKQWGVAEATVACRQLGLGVLGLPRSPLFPGFAASVPAPSASQLNTLLNIQNCGGDEDDLTECSRLPWGKQSCNNNAGVAGVVCIARIKTTSTTQGAVRLAGGDINSGRVEVLLGDGVYGSICAGDDPTDYKWKNAGARVVCKQLGFAGGTARTVAPDANTTTVLNNVDCAGDEESVLGCDRDSWGDVGNCKGNSGYVAAVVCSGVPTRR</sequence>
<keyword evidence="1" id="KW-0732">Signal</keyword>